<evidence type="ECO:0000256" key="3">
    <source>
        <dbReference type="ARBA" id="ARBA00022801"/>
    </source>
</evidence>
<comment type="subunit">
    <text evidence="5">Heterooligomer composed of large and small subunits.</text>
</comment>
<keyword evidence="2 5" id="KW-0540">Nuclease</keyword>
<keyword evidence="1 5" id="KW-0963">Cytoplasm</keyword>
<dbReference type="InterPro" id="IPR003753">
    <property type="entry name" value="Exonuc_VII_L"/>
</dbReference>
<reference evidence="10" key="1">
    <citation type="submission" date="2016-10" db="EMBL/GenBank/DDBJ databases">
        <authorList>
            <person name="Varghese N."/>
            <person name="Submissions S."/>
        </authorList>
    </citation>
    <scope>NUCLEOTIDE SEQUENCE [LARGE SCALE GENOMIC DNA]</scope>
    <source>
        <strain evidence="10">DSM 15282</strain>
    </source>
</reference>
<dbReference type="InterPro" id="IPR025824">
    <property type="entry name" value="OB-fold_nuc-bd_dom"/>
</dbReference>
<comment type="function">
    <text evidence="5">Bidirectionally degrades single-stranded DNA into large acid-insoluble oligonucleotides, which are then degraded further into small acid-soluble oligonucleotides.</text>
</comment>
<dbReference type="STRING" id="226506.SAMN04488519_11089"/>
<proteinExistence type="inferred from homology"/>
<feature type="domain" description="Exonuclease VII large subunit C-terminal" evidence="7">
    <location>
        <begin position="137"/>
        <end position="429"/>
    </location>
</feature>
<accession>A0A1I5IX99</accession>
<dbReference type="InterPro" id="IPR020579">
    <property type="entry name" value="Exonuc_VII_lsu_C"/>
</dbReference>
<dbReference type="PANTHER" id="PTHR30008">
    <property type="entry name" value="EXODEOXYRIBONUCLEASE 7 LARGE SUBUNIT"/>
    <property type="match status" value="1"/>
</dbReference>
<evidence type="ECO:0000313" key="10">
    <source>
        <dbReference type="Proteomes" id="UP000199564"/>
    </source>
</evidence>
<dbReference type="GO" id="GO:0006308">
    <property type="term" value="P:DNA catabolic process"/>
    <property type="evidence" value="ECO:0007669"/>
    <property type="project" value="UniProtKB-UniRule"/>
</dbReference>
<feature type="domain" description="OB-fold nucleic acid binding" evidence="8">
    <location>
        <begin position="5"/>
        <end position="111"/>
    </location>
</feature>
<dbReference type="RefSeq" id="WP_091655205.1">
    <property type="nucleotide sequence ID" value="NZ_FOVW01000010.1"/>
</dbReference>
<comment type="catalytic activity">
    <reaction evidence="5 6">
        <text>Exonucleolytic cleavage in either 5'- to 3'- or 3'- to 5'-direction to yield nucleoside 5'-phosphates.</text>
        <dbReference type="EC" id="3.1.11.6"/>
    </reaction>
</comment>
<evidence type="ECO:0000259" key="7">
    <source>
        <dbReference type="Pfam" id="PF02601"/>
    </source>
</evidence>
<dbReference type="GO" id="GO:0005737">
    <property type="term" value="C:cytoplasm"/>
    <property type="evidence" value="ECO:0007669"/>
    <property type="project" value="UniProtKB-SubCell"/>
</dbReference>
<dbReference type="NCBIfam" id="TIGR00237">
    <property type="entry name" value="xseA"/>
    <property type="match status" value="1"/>
</dbReference>
<dbReference type="CDD" id="cd04489">
    <property type="entry name" value="ExoVII_LU_OBF"/>
    <property type="match status" value="1"/>
</dbReference>
<dbReference type="EMBL" id="FOVW01000010">
    <property type="protein sequence ID" value="SFO64990.1"/>
    <property type="molecule type" value="Genomic_DNA"/>
</dbReference>
<dbReference type="HAMAP" id="MF_00378">
    <property type="entry name" value="Exonuc_7_L"/>
    <property type="match status" value="1"/>
</dbReference>
<comment type="similarity">
    <text evidence="5 6">Belongs to the XseA family.</text>
</comment>
<evidence type="ECO:0000256" key="5">
    <source>
        <dbReference type="HAMAP-Rule" id="MF_00378"/>
    </source>
</evidence>
<organism evidence="9 10">
    <name type="scientific">Algoriphagus ornithinivorans</name>
    <dbReference type="NCBI Taxonomy" id="226506"/>
    <lineage>
        <taxon>Bacteria</taxon>
        <taxon>Pseudomonadati</taxon>
        <taxon>Bacteroidota</taxon>
        <taxon>Cytophagia</taxon>
        <taxon>Cytophagales</taxon>
        <taxon>Cyclobacteriaceae</taxon>
        <taxon>Algoriphagus</taxon>
    </lineage>
</organism>
<keyword evidence="4 5" id="KW-0269">Exonuclease</keyword>
<dbReference type="GO" id="GO:0009318">
    <property type="term" value="C:exodeoxyribonuclease VII complex"/>
    <property type="evidence" value="ECO:0007669"/>
    <property type="project" value="UniProtKB-UniRule"/>
</dbReference>
<evidence type="ECO:0000256" key="1">
    <source>
        <dbReference type="ARBA" id="ARBA00022490"/>
    </source>
</evidence>
<evidence type="ECO:0000256" key="4">
    <source>
        <dbReference type="ARBA" id="ARBA00022839"/>
    </source>
</evidence>
<keyword evidence="10" id="KW-1185">Reference proteome</keyword>
<gene>
    <name evidence="5" type="primary">xseA</name>
    <name evidence="9" type="ORF">SAMN04488519_11089</name>
</gene>
<dbReference type="AlphaFoldDB" id="A0A1I5IX99"/>
<dbReference type="GO" id="GO:0003676">
    <property type="term" value="F:nucleic acid binding"/>
    <property type="evidence" value="ECO:0007669"/>
    <property type="project" value="InterPro"/>
</dbReference>
<dbReference type="Proteomes" id="UP000199564">
    <property type="component" value="Unassembled WGS sequence"/>
</dbReference>
<dbReference type="GO" id="GO:0008855">
    <property type="term" value="F:exodeoxyribonuclease VII activity"/>
    <property type="evidence" value="ECO:0007669"/>
    <property type="project" value="UniProtKB-UniRule"/>
</dbReference>
<protein>
    <recommendedName>
        <fullName evidence="5">Exodeoxyribonuclease 7 large subunit</fullName>
        <ecNumber evidence="5">3.1.11.6</ecNumber>
    </recommendedName>
    <alternativeName>
        <fullName evidence="5">Exodeoxyribonuclease VII large subunit</fullName>
        <shortName evidence="5">Exonuclease VII large subunit</shortName>
    </alternativeName>
</protein>
<keyword evidence="3 5" id="KW-0378">Hydrolase</keyword>
<dbReference type="Pfam" id="PF13742">
    <property type="entry name" value="tRNA_anti_2"/>
    <property type="match status" value="1"/>
</dbReference>
<dbReference type="Pfam" id="PF02601">
    <property type="entry name" value="Exonuc_VII_L"/>
    <property type="match status" value="1"/>
</dbReference>
<name>A0A1I5IX99_9BACT</name>
<dbReference type="PANTHER" id="PTHR30008:SF0">
    <property type="entry name" value="EXODEOXYRIBONUCLEASE 7 LARGE SUBUNIT"/>
    <property type="match status" value="1"/>
</dbReference>
<sequence>MQQALSIQELGELIKSTLENQLDPTYWVIGEIADFRQAPQGHAYFELAEKQGNQVLAKIRCNCWQFTYRTIASRFESLTGTGIKNGMKVLAQVQITFHPVYGLSLIVKDIDASFSLGERARIRQETIDRLTKEGLLRLNASRIFPQVIQKIGIISSPTAAGYGDFINQLEHNPQGYKIYHTLIPSMMQGNEAVSSLINALDKAEELKERLGLEAVIIIRGGGAQLDLDCFDDYRLAAKIANSSLPVFTGIGHERDETVADLVAHTKLKTPTAVAEFLLSGFRIFEENLGIALTRLDRLTRQNIKLADNLLHQQNLRLKTAVQNRLTLEKERLNARKDRIKANLSTNLNTQSYRLEQLHQALKKAASQQVLSNGQKLEHLEKSLKSLDPKAILERGYTRTELDGIPIHLVKDLEKGQEILTVSNQKKIKSTITDIKEL</sequence>
<evidence type="ECO:0000256" key="2">
    <source>
        <dbReference type="ARBA" id="ARBA00022722"/>
    </source>
</evidence>
<evidence type="ECO:0000313" key="9">
    <source>
        <dbReference type="EMBL" id="SFO64990.1"/>
    </source>
</evidence>
<dbReference type="EC" id="3.1.11.6" evidence="5"/>
<evidence type="ECO:0000256" key="6">
    <source>
        <dbReference type="RuleBase" id="RU004355"/>
    </source>
</evidence>
<comment type="subcellular location">
    <subcellularLocation>
        <location evidence="5 6">Cytoplasm</location>
    </subcellularLocation>
</comment>
<evidence type="ECO:0000259" key="8">
    <source>
        <dbReference type="Pfam" id="PF13742"/>
    </source>
</evidence>